<dbReference type="Proteomes" id="UP000887574">
    <property type="component" value="Unplaced"/>
</dbReference>
<evidence type="ECO:0000313" key="3">
    <source>
        <dbReference type="WBParaSite" id="jg2634"/>
    </source>
</evidence>
<accession>A0A915E5A2</accession>
<feature type="transmembrane region" description="Helical" evidence="1">
    <location>
        <begin position="111"/>
        <end position="133"/>
    </location>
</feature>
<organism evidence="2 3">
    <name type="scientific">Ditylenchus dipsaci</name>
    <dbReference type="NCBI Taxonomy" id="166011"/>
    <lineage>
        <taxon>Eukaryota</taxon>
        <taxon>Metazoa</taxon>
        <taxon>Ecdysozoa</taxon>
        <taxon>Nematoda</taxon>
        <taxon>Chromadorea</taxon>
        <taxon>Rhabditida</taxon>
        <taxon>Tylenchina</taxon>
        <taxon>Tylenchomorpha</taxon>
        <taxon>Sphaerularioidea</taxon>
        <taxon>Anguinidae</taxon>
        <taxon>Anguininae</taxon>
        <taxon>Ditylenchus</taxon>
    </lineage>
</organism>
<reference evidence="3 4" key="1">
    <citation type="submission" date="2022-11" db="UniProtKB">
        <authorList>
            <consortium name="WormBaseParasite"/>
        </authorList>
    </citation>
    <scope>IDENTIFICATION</scope>
</reference>
<keyword evidence="2" id="KW-1185">Reference proteome</keyword>
<sequence>MDSLCSLLLPKKESSAPPPVSLADALEDVERKKMYSNFQDYLDARKEAKKKELYWFSAGFFLFFEVCISGFLFFASENSWEVRMICMSVPAPVLCMFGMALKKRQLWWPQLVLNVVFTALADLALIVAIVLVITNLHPTGRMLTTMTTDPEC</sequence>
<keyword evidence="1" id="KW-1133">Transmembrane helix</keyword>
<dbReference type="WBParaSite" id="jg8625">
    <property type="protein sequence ID" value="jg8625"/>
    <property type="gene ID" value="jg8625"/>
</dbReference>
<evidence type="ECO:0000313" key="4">
    <source>
        <dbReference type="WBParaSite" id="jg8625"/>
    </source>
</evidence>
<name>A0A915E5A2_9BILA</name>
<protein>
    <submittedName>
        <fullName evidence="3 4">Uncharacterized protein</fullName>
    </submittedName>
</protein>
<keyword evidence="1" id="KW-0812">Transmembrane</keyword>
<feature type="transmembrane region" description="Helical" evidence="1">
    <location>
        <begin position="53"/>
        <end position="74"/>
    </location>
</feature>
<evidence type="ECO:0000313" key="2">
    <source>
        <dbReference type="Proteomes" id="UP000887574"/>
    </source>
</evidence>
<evidence type="ECO:0000256" key="1">
    <source>
        <dbReference type="SAM" id="Phobius"/>
    </source>
</evidence>
<keyword evidence="1" id="KW-0472">Membrane</keyword>
<feature type="transmembrane region" description="Helical" evidence="1">
    <location>
        <begin position="80"/>
        <end position="99"/>
    </location>
</feature>
<dbReference type="WBParaSite" id="jg2634">
    <property type="protein sequence ID" value="jg2634"/>
    <property type="gene ID" value="jg2634"/>
</dbReference>
<dbReference type="AlphaFoldDB" id="A0A915E5A2"/>
<proteinExistence type="predicted"/>